<comment type="similarity">
    <text evidence="2">Belongs to the major facilitator superfamily.</text>
</comment>
<evidence type="ECO:0000256" key="4">
    <source>
        <dbReference type="ARBA" id="ARBA00022989"/>
    </source>
</evidence>
<dbReference type="PANTHER" id="PTHR23502:SF68">
    <property type="entry name" value="MULTIDRUG TRANSPORTER, PUTATIVE (AFU_ORTHOLOGUE AFUA_3G01120)-RELATED"/>
    <property type="match status" value="1"/>
</dbReference>
<keyword evidence="4 7" id="KW-1133">Transmembrane helix</keyword>
<comment type="subcellular location">
    <subcellularLocation>
        <location evidence="1">Membrane</location>
        <topology evidence="1">Multi-pass membrane protein</topology>
    </subcellularLocation>
</comment>
<feature type="transmembrane region" description="Helical" evidence="7">
    <location>
        <begin position="388"/>
        <end position="409"/>
    </location>
</feature>
<accession>A0AAN8EFK6</accession>
<comment type="caution">
    <text evidence="9">The sequence shown here is derived from an EMBL/GenBank/DDBJ whole genome shotgun (WGS) entry which is preliminary data.</text>
</comment>
<dbReference type="CDD" id="cd17323">
    <property type="entry name" value="MFS_Tpo1_MDR_like"/>
    <property type="match status" value="1"/>
</dbReference>
<feature type="compositionally biased region" description="Basic and acidic residues" evidence="6">
    <location>
        <begin position="16"/>
        <end position="27"/>
    </location>
</feature>
<feature type="transmembrane region" description="Helical" evidence="7">
    <location>
        <begin position="363"/>
        <end position="382"/>
    </location>
</feature>
<evidence type="ECO:0000313" key="10">
    <source>
        <dbReference type="Proteomes" id="UP001316803"/>
    </source>
</evidence>
<organism evidence="9 10">
    <name type="scientific">Knufia fluminis</name>
    <dbReference type="NCBI Taxonomy" id="191047"/>
    <lineage>
        <taxon>Eukaryota</taxon>
        <taxon>Fungi</taxon>
        <taxon>Dikarya</taxon>
        <taxon>Ascomycota</taxon>
        <taxon>Pezizomycotina</taxon>
        <taxon>Eurotiomycetes</taxon>
        <taxon>Chaetothyriomycetidae</taxon>
        <taxon>Chaetothyriales</taxon>
        <taxon>Trichomeriaceae</taxon>
        <taxon>Knufia</taxon>
    </lineage>
</organism>
<dbReference type="Gene3D" id="1.20.1250.20">
    <property type="entry name" value="MFS general substrate transporter like domains"/>
    <property type="match status" value="1"/>
</dbReference>
<evidence type="ECO:0000256" key="1">
    <source>
        <dbReference type="ARBA" id="ARBA00004141"/>
    </source>
</evidence>
<dbReference type="InterPro" id="IPR020846">
    <property type="entry name" value="MFS_dom"/>
</dbReference>
<keyword evidence="10" id="KW-1185">Reference proteome</keyword>
<dbReference type="Pfam" id="PF07690">
    <property type="entry name" value="MFS_1"/>
    <property type="match status" value="1"/>
</dbReference>
<feature type="transmembrane region" description="Helical" evidence="7">
    <location>
        <begin position="88"/>
        <end position="108"/>
    </location>
</feature>
<keyword evidence="3 7" id="KW-0812">Transmembrane</keyword>
<feature type="region of interest" description="Disordered" evidence="6">
    <location>
        <begin position="1"/>
        <end position="39"/>
    </location>
</feature>
<dbReference type="GO" id="GO:0016020">
    <property type="term" value="C:membrane"/>
    <property type="evidence" value="ECO:0007669"/>
    <property type="project" value="UniProtKB-SubCell"/>
</dbReference>
<feature type="transmembrane region" description="Helical" evidence="7">
    <location>
        <begin position="421"/>
        <end position="444"/>
    </location>
</feature>
<sequence length="491" mass="53446">MTVSRTEQPPYNEFIDPEKSSAEKPSKDPNLVEWDQDDPDNPMNWSTSKAWCNLGVISFFRFLSPLTSSMIAPVSNSVLQDFRVNSQITGSLITSIYILGYALGPLLLAPLSEIVGRLPVYHANNILFVAWNLGAALAPNIGGLLAFRLLAGLAGSRPVTIGNGPIADCVPKKKRGAATAIFTMGPLLGPVIGPIAGGFLAEAQGWRWIFWVLTIASGALAVVSLAVQRETYGPVLLERRTKYLRSKTGNDKLYHAHSASLNRPRKEIFRSAIARPVKMLFLSPIVFITSVYVGLVYGYTYLLFTSFGSLFEDVYHFSPGVVGLTYLGFGVGCTLGLVVVGSLSDKMTARVSKGTEWKPEYRLAPLLPGSLVIPIGLFWYGWSAQAKTHWILPIIGTGWVGLGTLAVFLPVQTYLIDAFPLYAASAAAANTIFRSFMGAFLPLAGPPMYKSLGQGWGNSLLAFVALIFTPVAWIMFKYGEKVRKSSQRDFA</sequence>
<protein>
    <recommendedName>
        <fullName evidence="8">Major facilitator superfamily (MFS) profile domain-containing protein</fullName>
    </recommendedName>
</protein>
<feature type="transmembrane region" description="Helical" evidence="7">
    <location>
        <begin position="324"/>
        <end position="343"/>
    </location>
</feature>
<dbReference type="EMBL" id="JAKLMC020000008">
    <property type="protein sequence ID" value="KAK5954438.1"/>
    <property type="molecule type" value="Genomic_DNA"/>
</dbReference>
<proteinExistence type="inferred from homology"/>
<dbReference type="PROSITE" id="PS50850">
    <property type="entry name" value="MFS"/>
    <property type="match status" value="1"/>
</dbReference>
<dbReference type="Proteomes" id="UP001316803">
    <property type="component" value="Unassembled WGS sequence"/>
</dbReference>
<evidence type="ECO:0000256" key="5">
    <source>
        <dbReference type="ARBA" id="ARBA00023136"/>
    </source>
</evidence>
<feature type="transmembrane region" description="Helical" evidence="7">
    <location>
        <begin position="456"/>
        <end position="476"/>
    </location>
</feature>
<feature type="transmembrane region" description="Helical" evidence="7">
    <location>
        <begin position="176"/>
        <end position="196"/>
    </location>
</feature>
<feature type="transmembrane region" description="Helical" evidence="7">
    <location>
        <begin position="208"/>
        <end position="227"/>
    </location>
</feature>
<evidence type="ECO:0000256" key="7">
    <source>
        <dbReference type="SAM" id="Phobius"/>
    </source>
</evidence>
<dbReference type="InterPro" id="IPR036259">
    <property type="entry name" value="MFS_trans_sf"/>
</dbReference>
<dbReference type="SUPFAM" id="SSF103473">
    <property type="entry name" value="MFS general substrate transporter"/>
    <property type="match status" value="1"/>
</dbReference>
<evidence type="ECO:0000256" key="6">
    <source>
        <dbReference type="SAM" id="MobiDB-lite"/>
    </source>
</evidence>
<feature type="transmembrane region" description="Helical" evidence="7">
    <location>
        <begin position="128"/>
        <end position="155"/>
    </location>
</feature>
<evidence type="ECO:0000259" key="8">
    <source>
        <dbReference type="PROSITE" id="PS50850"/>
    </source>
</evidence>
<gene>
    <name evidence="9" type="ORF">OHC33_004160</name>
</gene>
<name>A0AAN8EFK6_9EURO</name>
<dbReference type="AlphaFoldDB" id="A0AAN8EFK6"/>
<dbReference type="GO" id="GO:0022857">
    <property type="term" value="F:transmembrane transporter activity"/>
    <property type="evidence" value="ECO:0007669"/>
    <property type="project" value="InterPro"/>
</dbReference>
<feature type="transmembrane region" description="Helical" evidence="7">
    <location>
        <begin position="280"/>
        <end position="304"/>
    </location>
</feature>
<keyword evidence="5 7" id="KW-0472">Membrane</keyword>
<dbReference type="FunFam" id="1.20.1250.20:FF:000011">
    <property type="entry name" value="MFS multidrug transporter, putative"/>
    <property type="match status" value="1"/>
</dbReference>
<evidence type="ECO:0000256" key="2">
    <source>
        <dbReference type="ARBA" id="ARBA00008335"/>
    </source>
</evidence>
<feature type="domain" description="Major facilitator superfamily (MFS) profile" evidence="8">
    <location>
        <begin position="53"/>
        <end position="482"/>
    </location>
</feature>
<dbReference type="PANTHER" id="PTHR23502">
    <property type="entry name" value="MAJOR FACILITATOR SUPERFAMILY"/>
    <property type="match status" value="1"/>
</dbReference>
<reference evidence="9 10" key="1">
    <citation type="submission" date="2022-12" db="EMBL/GenBank/DDBJ databases">
        <title>Genomic features and morphological characterization of a novel Knufia sp. strain isolated from spacecraft assembly facility.</title>
        <authorList>
            <person name="Teixeira M."/>
            <person name="Chander A.M."/>
            <person name="Stajich J.E."/>
            <person name="Venkateswaran K."/>
        </authorList>
    </citation>
    <scope>NUCLEOTIDE SEQUENCE [LARGE SCALE GENOMIC DNA]</scope>
    <source>
        <strain evidence="9 10">FJI-L2-BK-P2</strain>
    </source>
</reference>
<evidence type="ECO:0000256" key="3">
    <source>
        <dbReference type="ARBA" id="ARBA00022692"/>
    </source>
</evidence>
<dbReference type="InterPro" id="IPR011701">
    <property type="entry name" value="MFS"/>
</dbReference>
<evidence type="ECO:0000313" key="9">
    <source>
        <dbReference type="EMBL" id="KAK5954438.1"/>
    </source>
</evidence>